<dbReference type="AlphaFoldDB" id="A0A380NLC3"/>
<organism evidence="1 2">
    <name type="scientific">Veillonella criceti</name>
    <dbReference type="NCBI Taxonomy" id="103891"/>
    <lineage>
        <taxon>Bacteria</taxon>
        <taxon>Bacillati</taxon>
        <taxon>Bacillota</taxon>
        <taxon>Negativicutes</taxon>
        <taxon>Veillonellales</taxon>
        <taxon>Veillonellaceae</taxon>
        <taxon>Veillonella</taxon>
    </lineage>
</organism>
<gene>
    <name evidence="1" type="ORF">NCTC12020_01416</name>
</gene>
<evidence type="ECO:0000313" key="2">
    <source>
        <dbReference type="Proteomes" id="UP000255367"/>
    </source>
</evidence>
<dbReference type="Proteomes" id="UP000255367">
    <property type="component" value="Unassembled WGS sequence"/>
</dbReference>
<keyword evidence="2" id="KW-1185">Reference proteome</keyword>
<dbReference type="EMBL" id="UHIO01000001">
    <property type="protein sequence ID" value="SUP43926.1"/>
    <property type="molecule type" value="Genomic_DNA"/>
</dbReference>
<dbReference type="PANTHER" id="PTHR36456">
    <property type="entry name" value="UPF0232 PROTEIN SCO3875"/>
    <property type="match status" value="1"/>
</dbReference>
<proteinExistence type="predicted"/>
<protein>
    <submittedName>
        <fullName evidence="1">Zn-ribbon-containing, possibly RNA-binding protein and truncated derivatives</fullName>
    </submittedName>
</protein>
<dbReference type="Pfam" id="PF05258">
    <property type="entry name" value="DciA"/>
    <property type="match status" value="1"/>
</dbReference>
<name>A0A380NLC3_9FIRM</name>
<reference evidence="1 2" key="1">
    <citation type="submission" date="2018-06" db="EMBL/GenBank/DDBJ databases">
        <authorList>
            <consortium name="Pathogen Informatics"/>
            <person name="Doyle S."/>
        </authorList>
    </citation>
    <scope>NUCLEOTIDE SEQUENCE [LARGE SCALE GENOMIC DNA]</scope>
    <source>
        <strain evidence="1 2">NCTC12020</strain>
    </source>
</reference>
<sequence>MKSEESETDKRQINPDFTNQIETNSVMEYVSSITDTHRSAGPVGYKADTYLSQYDPHLKTKYNQFKVFQIFAVMRLYQDWPNVVGPLLAKQTRLLAIQPPILKVAALNSPCLQQLQMMKRQLLQKINAYYGKTLMTDIELSMYKQSYIKEEGVLAYGATQATETYERPLLDFEAISLSEAELATIEQVVTHISEPSMRETFREAQIKQYKKTKYLKAHGYHPCAHCDSLVGPTDTVCMACTLKAKEQAEYEYRQRIEAIKTLLFEQPYLVYDDVCKLIIPCAMADYQLAHRECVYFFRNRVIREASDDNYDIYMLLMLITHKKAQQLDKGFVQNAIKKMRFQYEQKRTHYERH</sequence>
<dbReference type="PANTHER" id="PTHR36456:SF1">
    <property type="entry name" value="UPF0232 PROTEIN SCO3875"/>
    <property type="match status" value="1"/>
</dbReference>
<evidence type="ECO:0000313" key="1">
    <source>
        <dbReference type="EMBL" id="SUP43926.1"/>
    </source>
</evidence>
<accession>A0A380NLC3</accession>
<dbReference type="RefSeq" id="WP_115310555.1">
    <property type="nucleotide sequence ID" value="NZ_UHIO01000001.1"/>
</dbReference>
<dbReference type="OrthoDB" id="46633at2"/>
<dbReference type="InterPro" id="IPR007922">
    <property type="entry name" value="DciA-like"/>
</dbReference>